<dbReference type="Proteomes" id="UP000251075">
    <property type="component" value="Unassembled WGS sequence"/>
</dbReference>
<name>A0A364NZJ4_9PROT</name>
<gene>
    <name evidence="1" type="ORF">CU669_07100</name>
</gene>
<keyword evidence="2" id="KW-1185">Reference proteome</keyword>
<evidence type="ECO:0000313" key="2">
    <source>
        <dbReference type="Proteomes" id="UP000251075"/>
    </source>
</evidence>
<evidence type="ECO:0000313" key="1">
    <source>
        <dbReference type="EMBL" id="RAU22463.1"/>
    </source>
</evidence>
<dbReference type="AlphaFoldDB" id="A0A364NZJ4"/>
<accession>A0A364NZJ4</accession>
<organism evidence="1 2">
    <name type="scientific">Paramagnetospirillum kuznetsovii</name>
    <dbReference type="NCBI Taxonomy" id="2053833"/>
    <lineage>
        <taxon>Bacteria</taxon>
        <taxon>Pseudomonadati</taxon>
        <taxon>Pseudomonadota</taxon>
        <taxon>Alphaproteobacteria</taxon>
        <taxon>Rhodospirillales</taxon>
        <taxon>Magnetospirillaceae</taxon>
        <taxon>Paramagnetospirillum</taxon>
    </lineage>
</organism>
<comment type="caution">
    <text evidence="1">The sequence shown here is derived from an EMBL/GenBank/DDBJ whole genome shotgun (WGS) entry which is preliminary data.</text>
</comment>
<reference evidence="1 2" key="1">
    <citation type="submission" date="2017-11" db="EMBL/GenBank/DDBJ databases">
        <title>Draft genome sequence of magnetotactic bacterium Magnetospirillum kuznetsovii LBB-42.</title>
        <authorList>
            <person name="Grouzdev D.S."/>
            <person name="Rysina M.S."/>
            <person name="Baslerov R.V."/>
            <person name="Koziaeva V."/>
        </authorList>
    </citation>
    <scope>NUCLEOTIDE SEQUENCE [LARGE SCALE GENOMIC DNA]</scope>
    <source>
        <strain evidence="1 2">LBB-42</strain>
    </source>
</reference>
<dbReference type="EMBL" id="PGTO01000004">
    <property type="protein sequence ID" value="RAU22463.1"/>
    <property type="molecule type" value="Genomic_DNA"/>
</dbReference>
<protein>
    <submittedName>
        <fullName evidence="1">Uncharacterized protein</fullName>
    </submittedName>
</protein>
<proteinExistence type="predicted"/>
<sequence length="67" mass="8010">MTRPFQGIILLMIRICHDLIKTRFMLRDYSLDLYDHAFFVWFLGGKPLKRTKPQGFPWGFDGGRYKV</sequence>